<evidence type="ECO:0000313" key="1">
    <source>
        <dbReference type="EMBL" id="JAH03714.1"/>
    </source>
</evidence>
<dbReference type="AlphaFoldDB" id="A0A0E9PGN5"/>
<dbReference type="EMBL" id="GBXM01104863">
    <property type="protein sequence ID" value="JAH03714.1"/>
    <property type="molecule type" value="Transcribed_RNA"/>
</dbReference>
<organism evidence="1">
    <name type="scientific">Anguilla anguilla</name>
    <name type="common">European freshwater eel</name>
    <name type="synonym">Muraena anguilla</name>
    <dbReference type="NCBI Taxonomy" id="7936"/>
    <lineage>
        <taxon>Eukaryota</taxon>
        <taxon>Metazoa</taxon>
        <taxon>Chordata</taxon>
        <taxon>Craniata</taxon>
        <taxon>Vertebrata</taxon>
        <taxon>Euteleostomi</taxon>
        <taxon>Actinopterygii</taxon>
        <taxon>Neopterygii</taxon>
        <taxon>Teleostei</taxon>
        <taxon>Anguilliformes</taxon>
        <taxon>Anguillidae</taxon>
        <taxon>Anguilla</taxon>
    </lineage>
</organism>
<protein>
    <submittedName>
        <fullName evidence="1">Uncharacterized protein</fullName>
    </submittedName>
</protein>
<reference evidence="1" key="1">
    <citation type="submission" date="2014-11" db="EMBL/GenBank/DDBJ databases">
        <authorList>
            <person name="Amaro Gonzalez C."/>
        </authorList>
    </citation>
    <scope>NUCLEOTIDE SEQUENCE</scope>
</reference>
<proteinExistence type="predicted"/>
<name>A0A0E9PGN5_ANGAN</name>
<sequence>MSTGCLFCLWYFVNSLAALKQIQSAN</sequence>
<accession>A0A0E9PGN5</accession>
<reference evidence="1" key="2">
    <citation type="journal article" date="2015" name="Fish Shellfish Immunol.">
        <title>Early steps in the European eel (Anguilla anguilla)-Vibrio vulnificus interaction in the gills: Role of the RtxA13 toxin.</title>
        <authorList>
            <person name="Callol A."/>
            <person name="Pajuelo D."/>
            <person name="Ebbesson L."/>
            <person name="Teles M."/>
            <person name="MacKenzie S."/>
            <person name="Amaro C."/>
        </authorList>
    </citation>
    <scope>NUCLEOTIDE SEQUENCE</scope>
</reference>